<dbReference type="PROSITE" id="PS00624">
    <property type="entry name" value="GMC_OXRED_2"/>
    <property type="match status" value="1"/>
</dbReference>
<dbReference type="Gene3D" id="3.50.50.60">
    <property type="entry name" value="FAD/NAD(P)-binding domain"/>
    <property type="match status" value="1"/>
</dbReference>
<sequence length="646" mass="72680">MTWIPPDIAPLCTTAQGNLTQCAPIGFAYLALLAQLFGKPMFDEDPRQNTYSSLYTSDDLKNNDHSDNMPDFKKKSTDDVRFIYDFIIVGAGSAGCVLANRLSEIENWQILLLEAGEEEPNVTSIPAAAAVLINSNIDWAYKTEPDNVTCLQQKDQICVWPRGKTMGGSSAINYMTYMRGHRVDYDDWAADGNEGWSYKEVLPYFEKSISLRGPIYSKRLHGIRGPLNVERFQYTDEPSKIIVEAFQEMGIPLKDLGLESKVGVDINLTTSKDGKRQSTNVAFIEPIRRERKNLHIITNALATKILMKIDKNEAHGIEYYKDGKKYQAYARKEVIISAGSIDSPKLLKVSGIGPREELESLNIPVIANLRVGYNLQDHVTTDGLLFSLSNNTSTLTSNFQLLRDVLNYYKQPEKKNGPLATTSIVNSVAYYNTNGTKNDAPNIQFHFDSRRLEDFVIDPETYIATNIFPFSYFDAVAVRPILLTPQSRGVILLNRTDPIFGPPIINSGIFQKPQDLEYLVNATKFVIRLEDTQIFRDSGISYYKLPLKGCEQYAWGTDAYIACLFTDYTTTIAHPVGTCKMGPAYDKDAVVDPRFRVHKVKRLRVIDSSTMSKIIRGNTNAPTIMMAEKGADMIKEDHNIRIVKLK</sequence>
<dbReference type="InterPro" id="IPR000172">
    <property type="entry name" value="GMC_OxRdtase_N"/>
</dbReference>
<evidence type="ECO:0000259" key="2">
    <source>
        <dbReference type="PROSITE" id="PS00624"/>
    </source>
</evidence>
<accession>A0AAV1JE93</accession>
<proteinExistence type="inferred from homology"/>
<dbReference type="PIRSF" id="PIRSF000137">
    <property type="entry name" value="Alcohol_oxidase"/>
    <property type="match status" value="1"/>
</dbReference>
<evidence type="ECO:0000256" key="1">
    <source>
        <dbReference type="ARBA" id="ARBA00010790"/>
    </source>
</evidence>
<evidence type="ECO:0000313" key="4">
    <source>
        <dbReference type="Proteomes" id="UP001497472"/>
    </source>
</evidence>
<dbReference type="InterPro" id="IPR007867">
    <property type="entry name" value="GMC_OxRtase_C"/>
</dbReference>
<dbReference type="InterPro" id="IPR036188">
    <property type="entry name" value="FAD/NAD-bd_sf"/>
</dbReference>
<organism evidence="3 4">
    <name type="scientific">Leptosia nina</name>
    <dbReference type="NCBI Taxonomy" id="320188"/>
    <lineage>
        <taxon>Eukaryota</taxon>
        <taxon>Metazoa</taxon>
        <taxon>Ecdysozoa</taxon>
        <taxon>Arthropoda</taxon>
        <taxon>Hexapoda</taxon>
        <taxon>Insecta</taxon>
        <taxon>Pterygota</taxon>
        <taxon>Neoptera</taxon>
        <taxon>Endopterygota</taxon>
        <taxon>Lepidoptera</taxon>
        <taxon>Glossata</taxon>
        <taxon>Ditrysia</taxon>
        <taxon>Papilionoidea</taxon>
        <taxon>Pieridae</taxon>
        <taxon>Pierinae</taxon>
        <taxon>Leptosia</taxon>
    </lineage>
</organism>
<dbReference type="AlphaFoldDB" id="A0AAV1JE93"/>
<keyword evidence="4" id="KW-1185">Reference proteome</keyword>
<dbReference type="Pfam" id="PF05199">
    <property type="entry name" value="GMC_oxred_C"/>
    <property type="match status" value="1"/>
</dbReference>
<gene>
    <name evidence="3" type="ORF">LNINA_LOCUS7140</name>
</gene>
<feature type="domain" description="Glucose-methanol-choline oxidoreductase N-terminal" evidence="2">
    <location>
        <begin position="339"/>
        <end position="353"/>
    </location>
</feature>
<name>A0AAV1JE93_9NEOP</name>
<dbReference type="SUPFAM" id="SSF54373">
    <property type="entry name" value="FAD-linked reductases, C-terminal domain"/>
    <property type="match status" value="1"/>
</dbReference>
<dbReference type="GO" id="GO:0016614">
    <property type="term" value="F:oxidoreductase activity, acting on CH-OH group of donors"/>
    <property type="evidence" value="ECO:0007669"/>
    <property type="project" value="InterPro"/>
</dbReference>
<dbReference type="PANTHER" id="PTHR11552">
    <property type="entry name" value="GLUCOSE-METHANOL-CHOLINE GMC OXIDOREDUCTASE"/>
    <property type="match status" value="1"/>
</dbReference>
<dbReference type="Proteomes" id="UP001497472">
    <property type="component" value="Unassembled WGS sequence"/>
</dbReference>
<comment type="caution">
    <text evidence="3">The sequence shown here is derived from an EMBL/GenBank/DDBJ whole genome shotgun (WGS) entry which is preliminary data.</text>
</comment>
<reference evidence="3 4" key="1">
    <citation type="submission" date="2023-11" db="EMBL/GenBank/DDBJ databases">
        <authorList>
            <person name="Okamura Y."/>
        </authorList>
    </citation>
    <scope>NUCLEOTIDE SEQUENCE [LARGE SCALE GENOMIC DNA]</scope>
</reference>
<dbReference type="EMBL" id="CAVLEF010000009">
    <property type="protein sequence ID" value="CAK1547682.1"/>
    <property type="molecule type" value="Genomic_DNA"/>
</dbReference>
<protein>
    <recommendedName>
        <fullName evidence="2">Glucose-methanol-choline oxidoreductase N-terminal domain-containing protein</fullName>
    </recommendedName>
</protein>
<dbReference type="SUPFAM" id="SSF51905">
    <property type="entry name" value="FAD/NAD(P)-binding domain"/>
    <property type="match status" value="1"/>
</dbReference>
<dbReference type="Pfam" id="PF00732">
    <property type="entry name" value="GMC_oxred_N"/>
    <property type="match status" value="1"/>
</dbReference>
<comment type="similarity">
    <text evidence="1">Belongs to the GMC oxidoreductase family.</text>
</comment>
<evidence type="ECO:0000313" key="3">
    <source>
        <dbReference type="EMBL" id="CAK1547682.1"/>
    </source>
</evidence>
<dbReference type="PANTHER" id="PTHR11552:SF154">
    <property type="entry name" value="FI04917P"/>
    <property type="match status" value="1"/>
</dbReference>
<dbReference type="Gene3D" id="3.30.560.10">
    <property type="entry name" value="Glucose Oxidase, domain 3"/>
    <property type="match status" value="1"/>
</dbReference>
<dbReference type="GO" id="GO:0050660">
    <property type="term" value="F:flavin adenine dinucleotide binding"/>
    <property type="evidence" value="ECO:0007669"/>
    <property type="project" value="InterPro"/>
</dbReference>
<dbReference type="InterPro" id="IPR012132">
    <property type="entry name" value="GMC_OxRdtase"/>
</dbReference>